<dbReference type="AlphaFoldDB" id="A0A9Q0CKK0"/>
<evidence type="ECO:0000313" key="2">
    <source>
        <dbReference type="EMBL" id="KAJ1695553.1"/>
    </source>
</evidence>
<feature type="transmembrane region" description="Helical" evidence="1">
    <location>
        <begin position="161"/>
        <end position="182"/>
    </location>
</feature>
<reference evidence="2" key="1">
    <citation type="journal article" date="2022" name="Cell">
        <title>Repeat-based holocentromeres influence genome architecture and karyotype evolution.</title>
        <authorList>
            <person name="Hofstatter P.G."/>
            <person name="Thangavel G."/>
            <person name="Lux T."/>
            <person name="Neumann P."/>
            <person name="Vondrak T."/>
            <person name="Novak P."/>
            <person name="Zhang M."/>
            <person name="Costa L."/>
            <person name="Castellani M."/>
            <person name="Scott A."/>
            <person name="Toegelov H."/>
            <person name="Fuchs J."/>
            <person name="Mata-Sucre Y."/>
            <person name="Dias Y."/>
            <person name="Vanzela A.L.L."/>
            <person name="Huettel B."/>
            <person name="Almeida C.C.S."/>
            <person name="Simkova H."/>
            <person name="Souza G."/>
            <person name="Pedrosa-Harand A."/>
            <person name="Macas J."/>
            <person name="Mayer K.F.X."/>
            <person name="Houben A."/>
            <person name="Marques A."/>
        </authorList>
    </citation>
    <scope>NUCLEOTIDE SEQUENCE</scope>
    <source>
        <strain evidence="2">RhyBre1mFocal</strain>
    </source>
</reference>
<keyword evidence="1" id="KW-0472">Membrane</keyword>
<feature type="transmembrane region" description="Helical" evidence="1">
    <location>
        <begin position="137"/>
        <end position="155"/>
    </location>
</feature>
<feature type="transmembrane region" description="Helical" evidence="1">
    <location>
        <begin position="32"/>
        <end position="51"/>
    </location>
</feature>
<feature type="transmembrane region" description="Helical" evidence="1">
    <location>
        <begin position="57"/>
        <end position="74"/>
    </location>
</feature>
<evidence type="ECO:0000313" key="3">
    <source>
        <dbReference type="Proteomes" id="UP001151287"/>
    </source>
</evidence>
<evidence type="ECO:0000256" key="1">
    <source>
        <dbReference type="SAM" id="Phobius"/>
    </source>
</evidence>
<feature type="transmembrane region" description="Helical" evidence="1">
    <location>
        <begin position="108"/>
        <end position="125"/>
    </location>
</feature>
<dbReference type="EMBL" id="JAMQYH010000003">
    <property type="protein sequence ID" value="KAJ1695553.1"/>
    <property type="molecule type" value="Genomic_DNA"/>
</dbReference>
<accession>A0A9Q0CKK0</accession>
<keyword evidence="3" id="KW-1185">Reference proteome</keyword>
<proteinExistence type="predicted"/>
<sequence length="261" mass="29551">MCSTFSIGKENTCKISKTTFGDKKRLRHWIRFFVDLIVVAVIYWITGVYYSNGGPETSFISAAVTVLPISAYHNGEMLHKITFNIVANFLGGLLGYGLYWSYQHTEPWEFTIVIIPVVMAVCFCAKELKDRYDIDMYNGVAALALPFLAPNWLAHELVTKLVGLLIAYASTFALSLLIPLWAGDEVHICTQGNLDTLAALYRESAEKKYSMIQKLMYYKIQNIKHNLQLCKTLEVMCIETAMALTGFISPWNTRPLLLLRP</sequence>
<keyword evidence="1" id="KW-0812">Transmembrane</keyword>
<feature type="transmembrane region" description="Helical" evidence="1">
    <location>
        <begin position="81"/>
        <end position="102"/>
    </location>
</feature>
<comment type="caution">
    <text evidence="2">The sequence shown here is derived from an EMBL/GenBank/DDBJ whole genome shotgun (WGS) entry which is preliminary data.</text>
</comment>
<gene>
    <name evidence="2" type="ORF">LUZ63_012251</name>
</gene>
<keyword evidence="1" id="KW-1133">Transmembrane helix</keyword>
<name>A0A9Q0CKK0_9POAL</name>
<organism evidence="2 3">
    <name type="scientific">Rhynchospora breviuscula</name>
    <dbReference type="NCBI Taxonomy" id="2022672"/>
    <lineage>
        <taxon>Eukaryota</taxon>
        <taxon>Viridiplantae</taxon>
        <taxon>Streptophyta</taxon>
        <taxon>Embryophyta</taxon>
        <taxon>Tracheophyta</taxon>
        <taxon>Spermatophyta</taxon>
        <taxon>Magnoliopsida</taxon>
        <taxon>Liliopsida</taxon>
        <taxon>Poales</taxon>
        <taxon>Cyperaceae</taxon>
        <taxon>Cyperoideae</taxon>
        <taxon>Rhynchosporeae</taxon>
        <taxon>Rhynchospora</taxon>
    </lineage>
</organism>
<dbReference type="Proteomes" id="UP001151287">
    <property type="component" value="Unassembled WGS sequence"/>
</dbReference>
<protein>
    <submittedName>
        <fullName evidence="2">Uncharacterized protein</fullName>
    </submittedName>
</protein>